<dbReference type="GO" id="GO:0046872">
    <property type="term" value="F:metal ion binding"/>
    <property type="evidence" value="ECO:0007669"/>
    <property type="project" value="UniProtKB-KW"/>
</dbReference>
<feature type="binding site" evidence="8">
    <location>
        <position position="90"/>
    </location>
    <ligand>
        <name>Mg(2+)</name>
        <dbReference type="ChEBI" id="CHEBI:18420"/>
        <label>2</label>
    </ligand>
</feature>
<dbReference type="FunFam" id="3.30.540.10:FF:000004">
    <property type="entry name" value="Inositol-1-monophosphatase"/>
    <property type="match status" value="1"/>
</dbReference>
<feature type="binding site" evidence="8">
    <location>
        <position position="87"/>
    </location>
    <ligand>
        <name>Mg(2+)</name>
        <dbReference type="ChEBI" id="CHEBI:18420"/>
        <label>1</label>
        <note>catalytic</note>
    </ligand>
</feature>
<comment type="pathway">
    <text evidence="3 9">Polyol metabolism; myo-inositol biosynthesis; myo-inositol from D-glucose 6-phosphate: step 2/2.</text>
</comment>
<evidence type="ECO:0000313" key="11">
    <source>
        <dbReference type="Proteomes" id="UP000827092"/>
    </source>
</evidence>
<gene>
    <name evidence="10" type="ORF">JTE90_017239</name>
</gene>
<evidence type="ECO:0000256" key="2">
    <source>
        <dbReference type="ARBA" id="ARBA00001946"/>
    </source>
</evidence>
<name>A0AAV6VFG4_9ARAC</name>
<dbReference type="Gene3D" id="3.30.540.10">
    <property type="entry name" value="Fructose-1,6-Bisphosphatase, subunit A, domain 1"/>
    <property type="match status" value="1"/>
</dbReference>
<evidence type="ECO:0000256" key="8">
    <source>
        <dbReference type="PIRSR" id="PIRSR600760-2"/>
    </source>
</evidence>
<evidence type="ECO:0000313" key="10">
    <source>
        <dbReference type="EMBL" id="KAG8194798.1"/>
    </source>
</evidence>
<evidence type="ECO:0000256" key="9">
    <source>
        <dbReference type="RuleBase" id="RU364068"/>
    </source>
</evidence>
<dbReference type="InterPro" id="IPR020583">
    <property type="entry name" value="Inositol_monoP_metal-BS"/>
</dbReference>
<evidence type="ECO:0000256" key="4">
    <source>
        <dbReference type="ARBA" id="ARBA00009759"/>
    </source>
</evidence>
<dbReference type="PROSITE" id="PS00629">
    <property type="entry name" value="IMP_1"/>
    <property type="match status" value="1"/>
</dbReference>
<reference evidence="10 11" key="1">
    <citation type="journal article" date="2022" name="Nat. Ecol. Evol.">
        <title>A masculinizing supergene underlies an exaggerated male reproductive morph in a spider.</title>
        <authorList>
            <person name="Hendrickx F."/>
            <person name="De Corte Z."/>
            <person name="Sonet G."/>
            <person name="Van Belleghem S.M."/>
            <person name="Kostlbacher S."/>
            <person name="Vangestel C."/>
        </authorList>
    </citation>
    <scope>NUCLEOTIDE SEQUENCE [LARGE SCALE GENOMIC DNA]</scope>
    <source>
        <strain evidence="10">W744_W776</strain>
    </source>
</reference>
<sequence>MSAVDIDECCNVAVEVAKAAGKDIRKAFYESKTVQIKMSNVDLVTETDKKVEDFLKSTLLSTFPGHCFIGEESTFNKLTDTPTWIIDPVDGTMNFVHSFPHSCISIGLAVNKQIVLGVVYNPILDQMYTGVKGKGAFCNGQKLKVSGVQNLSGALVIAECGSTRTKDNMDQMFTNFRRVTEKAHGLRMIGSAALNMCMIASGGADAYFEYTLHCWDMAAGKIIVEEAGGVVIDPEGGELDLMSRRLICASSQHLAMSLSTLLQHSQHPRDE</sequence>
<dbReference type="Gene3D" id="3.40.190.80">
    <property type="match status" value="1"/>
</dbReference>
<dbReference type="GO" id="GO:0006020">
    <property type="term" value="P:inositol metabolic process"/>
    <property type="evidence" value="ECO:0007669"/>
    <property type="project" value="TreeGrafter"/>
</dbReference>
<feature type="binding site" evidence="8">
    <location>
        <position position="216"/>
    </location>
    <ligand>
        <name>Mg(2+)</name>
        <dbReference type="ChEBI" id="CHEBI:18420"/>
        <label>1</label>
        <note>catalytic</note>
    </ligand>
</feature>
<dbReference type="GO" id="GO:0046854">
    <property type="term" value="P:phosphatidylinositol phosphate biosynthetic process"/>
    <property type="evidence" value="ECO:0007669"/>
    <property type="project" value="InterPro"/>
</dbReference>
<keyword evidence="6 9" id="KW-0378">Hydrolase</keyword>
<dbReference type="AlphaFoldDB" id="A0AAV6VFG4"/>
<comment type="caution">
    <text evidence="10">The sequence shown here is derived from an EMBL/GenBank/DDBJ whole genome shotgun (WGS) entry which is preliminary data.</text>
</comment>
<dbReference type="Proteomes" id="UP000827092">
    <property type="component" value="Unassembled WGS sequence"/>
</dbReference>
<comment type="catalytic activity">
    <reaction evidence="1 9">
        <text>a myo-inositol phosphate + H2O = myo-inositol + phosphate</text>
        <dbReference type="Rhea" id="RHEA:24056"/>
        <dbReference type="ChEBI" id="CHEBI:15377"/>
        <dbReference type="ChEBI" id="CHEBI:17268"/>
        <dbReference type="ChEBI" id="CHEBI:43474"/>
        <dbReference type="ChEBI" id="CHEBI:84139"/>
        <dbReference type="EC" id="3.1.3.25"/>
    </reaction>
</comment>
<dbReference type="FunFam" id="3.40.190.80:FF:000002">
    <property type="entry name" value="Inositol-1-monophosphatase"/>
    <property type="match status" value="1"/>
</dbReference>
<comment type="similarity">
    <text evidence="4 9">Belongs to the inositol monophosphatase superfamily.</text>
</comment>
<dbReference type="GO" id="GO:0008934">
    <property type="term" value="F:inositol monophosphate 1-phosphatase activity"/>
    <property type="evidence" value="ECO:0007669"/>
    <property type="project" value="InterPro"/>
</dbReference>
<dbReference type="Pfam" id="PF00459">
    <property type="entry name" value="Inositol_P"/>
    <property type="match status" value="1"/>
</dbReference>
<keyword evidence="5 8" id="KW-0479">Metal-binding</keyword>
<accession>A0AAV6VFG4</accession>
<dbReference type="GO" id="GO:0007165">
    <property type="term" value="P:signal transduction"/>
    <property type="evidence" value="ECO:0007669"/>
    <property type="project" value="TreeGrafter"/>
</dbReference>
<evidence type="ECO:0000256" key="3">
    <source>
        <dbReference type="ARBA" id="ARBA00005152"/>
    </source>
</evidence>
<evidence type="ECO:0000256" key="7">
    <source>
        <dbReference type="ARBA" id="ARBA00022842"/>
    </source>
</evidence>
<evidence type="ECO:0000256" key="6">
    <source>
        <dbReference type="ARBA" id="ARBA00022801"/>
    </source>
</evidence>
<dbReference type="PANTHER" id="PTHR20854">
    <property type="entry name" value="INOSITOL MONOPHOSPHATASE"/>
    <property type="match status" value="1"/>
</dbReference>
<evidence type="ECO:0000256" key="1">
    <source>
        <dbReference type="ARBA" id="ARBA00001033"/>
    </source>
</evidence>
<dbReference type="InterPro" id="IPR000760">
    <property type="entry name" value="Inositol_monophosphatase-like"/>
</dbReference>
<keyword evidence="7 8" id="KW-0460">Magnesium</keyword>
<dbReference type="PANTHER" id="PTHR20854:SF4">
    <property type="entry name" value="INOSITOL-1-MONOPHOSPHATASE-RELATED"/>
    <property type="match status" value="1"/>
</dbReference>
<evidence type="ECO:0000256" key="5">
    <source>
        <dbReference type="ARBA" id="ARBA00022723"/>
    </source>
</evidence>
<feature type="binding site" evidence="8">
    <location>
        <position position="71"/>
    </location>
    <ligand>
        <name>Mg(2+)</name>
        <dbReference type="ChEBI" id="CHEBI:18420"/>
        <label>1</label>
        <note>catalytic</note>
    </ligand>
</feature>
<dbReference type="PROSITE" id="PS00630">
    <property type="entry name" value="IMP_2"/>
    <property type="match status" value="1"/>
</dbReference>
<dbReference type="InterPro" id="IPR020552">
    <property type="entry name" value="Inositol_monoPase_Li-sen"/>
</dbReference>
<dbReference type="CDD" id="cd01639">
    <property type="entry name" value="IMPase"/>
    <property type="match status" value="1"/>
</dbReference>
<dbReference type="EMBL" id="JAFNEN010000098">
    <property type="protein sequence ID" value="KAG8194798.1"/>
    <property type="molecule type" value="Genomic_DNA"/>
</dbReference>
<organism evidence="10 11">
    <name type="scientific">Oedothorax gibbosus</name>
    <dbReference type="NCBI Taxonomy" id="931172"/>
    <lineage>
        <taxon>Eukaryota</taxon>
        <taxon>Metazoa</taxon>
        <taxon>Ecdysozoa</taxon>
        <taxon>Arthropoda</taxon>
        <taxon>Chelicerata</taxon>
        <taxon>Arachnida</taxon>
        <taxon>Araneae</taxon>
        <taxon>Araneomorphae</taxon>
        <taxon>Entelegynae</taxon>
        <taxon>Araneoidea</taxon>
        <taxon>Linyphiidae</taxon>
        <taxon>Erigoninae</taxon>
        <taxon>Oedothorax</taxon>
    </lineage>
</organism>
<dbReference type="InterPro" id="IPR033942">
    <property type="entry name" value="IMPase"/>
</dbReference>
<dbReference type="SUPFAM" id="SSF56655">
    <property type="entry name" value="Carbohydrate phosphatase"/>
    <property type="match status" value="1"/>
</dbReference>
<comment type="cofactor">
    <cofactor evidence="2 8 9">
        <name>Mg(2+)</name>
        <dbReference type="ChEBI" id="CHEBI:18420"/>
    </cofactor>
</comment>
<dbReference type="PRINTS" id="PR00377">
    <property type="entry name" value="IMPHPHTASES"/>
</dbReference>
<dbReference type="PRINTS" id="PR00378">
    <property type="entry name" value="LIIMPHPHTASE"/>
</dbReference>
<keyword evidence="11" id="KW-1185">Reference proteome</keyword>
<dbReference type="InterPro" id="IPR020550">
    <property type="entry name" value="Inositol_monophosphatase_CS"/>
</dbReference>
<proteinExistence type="inferred from homology"/>
<dbReference type="EC" id="3.1.3.25" evidence="9"/>
<protein>
    <recommendedName>
        <fullName evidence="9">Inositol-1-monophosphatase</fullName>
        <ecNumber evidence="9">3.1.3.25</ecNumber>
    </recommendedName>
</protein>